<dbReference type="EMBL" id="BGPR01005599">
    <property type="protein sequence ID" value="GBN11642.1"/>
    <property type="molecule type" value="Genomic_DNA"/>
</dbReference>
<protein>
    <submittedName>
        <fullName evidence="1">Uncharacterized protein</fullName>
    </submittedName>
</protein>
<reference evidence="1 2" key="1">
    <citation type="journal article" date="2019" name="Sci. Rep.">
        <title>Orb-weaving spider Araneus ventricosus genome elucidates the spidroin gene catalogue.</title>
        <authorList>
            <person name="Kono N."/>
            <person name="Nakamura H."/>
            <person name="Ohtoshi R."/>
            <person name="Moran D.A.P."/>
            <person name="Shinohara A."/>
            <person name="Yoshida Y."/>
            <person name="Fujiwara M."/>
            <person name="Mori M."/>
            <person name="Tomita M."/>
            <person name="Arakawa K."/>
        </authorList>
    </citation>
    <scope>NUCLEOTIDE SEQUENCE [LARGE SCALE GENOMIC DNA]</scope>
</reference>
<sequence>MTLHFLGFDQACRVHSPHRNQVTDPLQQNFFIRNRSGDPFDCLTDPSCGTLKKSSSFLSFWDKKECRGVEIRLLRFDEIPSRLSGRESRWVEV</sequence>
<name>A0A4Y2LAW2_ARAVE</name>
<gene>
    <name evidence="1" type="ORF">AVEN_259115_1</name>
</gene>
<accession>A0A4Y2LAW2</accession>
<evidence type="ECO:0000313" key="2">
    <source>
        <dbReference type="Proteomes" id="UP000499080"/>
    </source>
</evidence>
<comment type="caution">
    <text evidence="1">The sequence shown here is derived from an EMBL/GenBank/DDBJ whole genome shotgun (WGS) entry which is preliminary data.</text>
</comment>
<organism evidence="1 2">
    <name type="scientific">Araneus ventricosus</name>
    <name type="common">Orbweaver spider</name>
    <name type="synonym">Epeira ventricosa</name>
    <dbReference type="NCBI Taxonomy" id="182803"/>
    <lineage>
        <taxon>Eukaryota</taxon>
        <taxon>Metazoa</taxon>
        <taxon>Ecdysozoa</taxon>
        <taxon>Arthropoda</taxon>
        <taxon>Chelicerata</taxon>
        <taxon>Arachnida</taxon>
        <taxon>Araneae</taxon>
        <taxon>Araneomorphae</taxon>
        <taxon>Entelegynae</taxon>
        <taxon>Araneoidea</taxon>
        <taxon>Araneidae</taxon>
        <taxon>Araneus</taxon>
    </lineage>
</organism>
<evidence type="ECO:0000313" key="1">
    <source>
        <dbReference type="EMBL" id="GBN11642.1"/>
    </source>
</evidence>
<proteinExistence type="predicted"/>
<dbReference type="AlphaFoldDB" id="A0A4Y2LAW2"/>
<dbReference type="Proteomes" id="UP000499080">
    <property type="component" value="Unassembled WGS sequence"/>
</dbReference>
<keyword evidence="2" id="KW-1185">Reference proteome</keyword>